<dbReference type="EMBL" id="JAWMWG010000005">
    <property type="protein sequence ID" value="MEJ6348955.1"/>
    <property type="molecule type" value="Genomic_DNA"/>
</dbReference>
<dbReference type="Proteomes" id="UP001377804">
    <property type="component" value="Unassembled WGS sequence"/>
</dbReference>
<dbReference type="PANTHER" id="PTHR42855:SF2">
    <property type="entry name" value="DRUG RESISTANCE ABC TRANSPORTER,ATP-BINDING PROTEIN"/>
    <property type="match status" value="1"/>
</dbReference>
<reference evidence="2 3" key="1">
    <citation type="submission" date="2023-10" db="EMBL/GenBank/DDBJ databases">
        <title>Holzapfeliella saturejae sp. nov. isolated from Satureja montana flowers.</title>
        <authorList>
            <person name="Alcantara C."/>
            <person name="Zuniga M."/>
            <person name="Landete J.M."/>
            <person name="Monedero V."/>
        </authorList>
    </citation>
    <scope>NUCLEOTIDE SEQUENCE [LARGE SCALE GENOMIC DNA]</scope>
    <source>
        <strain evidence="2 3">He02</strain>
    </source>
</reference>
<dbReference type="InterPro" id="IPR017871">
    <property type="entry name" value="ABC_transporter-like_CS"/>
</dbReference>
<evidence type="ECO:0000313" key="3">
    <source>
        <dbReference type="Proteomes" id="UP001377804"/>
    </source>
</evidence>
<dbReference type="PANTHER" id="PTHR42855">
    <property type="entry name" value="ABC TRANSPORTER ATP-BINDING SUBUNIT"/>
    <property type="match status" value="1"/>
</dbReference>
<comment type="caution">
    <text evidence="2">The sequence shown here is derived from an EMBL/GenBank/DDBJ whole genome shotgun (WGS) entry which is preliminary data.</text>
</comment>
<dbReference type="SUPFAM" id="SSF52540">
    <property type="entry name" value="P-loop containing nucleoside triphosphate hydrolases"/>
    <property type="match status" value="2"/>
</dbReference>
<gene>
    <name evidence="2" type="ORF">R4Y45_06950</name>
</gene>
<dbReference type="InterPro" id="IPR027417">
    <property type="entry name" value="P-loop_NTPase"/>
</dbReference>
<proteinExistence type="predicted"/>
<dbReference type="PROSITE" id="PS50893">
    <property type="entry name" value="ABC_TRANSPORTER_2"/>
    <property type="match status" value="1"/>
</dbReference>
<dbReference type="GO" id="GO:0005524">
    <property type="term" value="F:ATP binding"/>
    <property type="evidence" value="ECO:0007669"/>
    <property type="project" value="UniProtKB-KW"/>
</dbReference>
<organism evidence="2 3">
    <name type="scientific">Holzapfeliella saturejae</name>
    <dbReference type="NCBI Taxonomy" id="3082953"/>
    <lineage>
        <taxon>Bacteria</taxon>
        <taxon>Bacillati</taxon>
        <taxon>Bacillota</taxon>
        <taxon>Bacilli</taxon>
        <taxon>Lactobacillales</taxon>
        <taxon>Lactobacillaceae</taxon>
        <taxon>Holzapfeliella</taxon>
    </lineage>
</organism>
<dbReference type="Gene3D" id="3.40.50.300">
    <property type="entry name" value="P-loop containing nucleotide triphosphate hydrolases"/>
    <property type="match status" value="2"/>
</dbReference>
<feature type="domain" description="ABC transporter" evidence="1">
    <location>
        <begin position="4"/>
        <end position="215"/>
    </location>
</feature>
<evidence type="ECO:0000313" key="2">
    <source>
        <dbReference type="EMBL" id="MEJ6348955.1"/>
    </source>
</evidence>
<sequence>MGTIKIQNLSFKYDAMSHYIFEKVNLNIDEFWKLGFIGRNGRGKTTFLKLLQNAYDYEGTIESNLYFDYFPKRIQDKKQLVKDLVLTYSTLDDASFWKFEIEMPQLNLSDEILNRKFSTLSPGEQTKVLLALMFVEEGTFKLIDEPTNHLDIIGRDIVANYLEKKSGFIIVSHDKTIINQTVNHILSIDRSKIQLLKGDYDTWENKFKQDNLFEERKNFKLNKQIKSLHQTAERLNGWSNRAENEKSAEFYKGQHHVDIDKGFLGHKAAKLMKRSKNALKRVESSIEEKQGLLRNIDKNPKLTLNYEPFYHDNILTVNQLVLERCNRALIQNPISFNIKQGQQLVISGSNGTGKSSLLQAIRGAVINS</sequence>
<dbReference type="CDD" id="cd03221">
    <property type="entry name" value="ABCF_EF-3"/>
    <property type="match status" value="1"/>
</dbReference>
<dbReference type="PROSITE" id="PS00211">
    <property type="entry name" value="ABC_TRANSPORTER_1"/>
    <property type="match status" value="1"/>
</dbReference>
<dbReference type="Pfam" id="PF00005">
    <property type="entry name" value="ABC_tran"/>
    <property type="match status" value="2"/>
</dbReference>
<evidence type="ECO:0000259" key="1">
    <source>
        <dbReference type="PROSITE" id="PS50893"/>
    </source>
</evidence>
<keyword evidence="2" id="KW-0547">Nucleotide-binding</keyword>
<protein>
    <submittedName>
        <fullName evidence="2">ATP-binding cassette domain-containing protein</fullName>
    </submittedName>
</protein>
<keyword evidence="2" id="KW-0067">ATP-binding</keyword>
<name>A0ABU8SHU0_9LACO</name>
<dbReference type="InterPro" id="IPR003439">
    <property type="entry name" value="ABC_transporter-like_ATP-bd"/>
</dbReference>
<accession>A0ABU8SHU0</accession>
<keyword evidence="3" id="KW-1185">Reference proteome</keyword>
<dbReference type="RefSeq" id="WP_339970459.1">
    <property type="nucleotide sequence ID" value="NZ_JAWMWG010000005.1"/>
</dbReference>
<dbReference type="InterPro" id="IPR051309">
    <property type="entry name" value="ABCF_ATPase"/>
</dbReference>